<feature type="region of interest" description="Disordered" evidence="1">
    <location>
        <begin position="1"/>
        <end position="163"/>
    </location>
</feature>
<proteinExistence type="predicted"/>
<organism evidence="2">
    <name type="scientific">uncultured Thermomicrobiales bacterium</name>
    <dbReference type="NCBI Taxonomy" id="1645740"/>
    <lineage>
        <taxon>Bacteria</taxon>
        <taxon>Pseudomonadati</taxon>
        <taxon>Thermomicrobiota</taxon>
        <taxon>Thermomicrobia</taxon>
        <taxon>Thermomicrobiales</taxon>
        <taxon>environmental samples</taxon>
    </lineage>
</organism>
<reference evidence="2" key="1">
    <citation type="submission" date="2020-02" db="EMBL/GenBank/DDBJ databases">
        <authorList>
            <person name="Meier V. D."/>
        </authorList>
    </citation>
    <scope>NUCLEOTIDE SEQUENCE</scope>
    <source>
        <strain evidence="2">AVDCRST_MAG73</strain>
    </source>
</reference>
<evidence type="ECO:0000313" key="2">
    <source>
        <dbReference type="EMBL" id="CAA9523761.1"/>
    </source>
</evidence>
<feature type="compositionally biased region" description="Gly residues" evidence="1">
    <location>
        <begin position="16"/>
        <end position="38"/>
    </location>
</feature>
<dbReference type="EMBL" id="CADCWE010000019">
    <property type="protein sequence ID" value="CAA9523761.1"/>
    <property type="molecule type" value="Genomic_DNA"/>
</dbReference>
<feature type="compositionally biased region" description="Gly residues" evidence="1">
    <location>
        <begin position="91"/>
        <end position="100"/>
    </location>
</feature>
<feature type="compositionally biased region" description="Basic residues" evidence="1">
    <location>
        <begin position="132"/>
        <end position="143"/>
    </location>
</feature>
<gene>
    <name evidence="2" type="ORF">AVDCRST_MAG73-346</name>
</gene>
<feature type="compositionally biased region" description="Basic and acidic residues" evidence="1">
    <location>
        <begin position="1"/>
        <end position="11"/>
    </location>
</feature>
<name>A0A6J4THZ6_9BACT</name>
<feature type="compositionally biased region" description="Basic and acidic residues" evidence="1">
    <location>
        <begin position="60"/>
        <end position="73"/>
    </location>
</feature>
<accession>A0A6J4THZ6</accession>
<dbReference type="AlphaFoldDB" id="A0A6J4THZ6"/>
<evidence type="ECO:0000256" key="1">
    <source>
        <dbReference type="SAM" id="MobiDB-lite"/>
    </source>
</evidence>
<protein>
    <submittedName>
        <fullName evidence="2">Uncharacterized protein</fullName>
    </submittedName>
</protein>
<sequence>GDAVGHPRSEPPCRGQPGGVAGGGGSDRGGRVPGGGDVGPRRRDGGHGGRAARRNLPGRTRVEPAGPDRRRAGADLVPGRRRAPGRAVCGACGGHSGGGSQPAPRQSGWHIRPWLDRGGACSRQPHGGPLRRAARPMPRRRPTARMAASDRGGRGERDPVAAAGRVADRMGAGLDDVASAVGRTAL</sequence>
<feature type="non-terminal residue" evidence="2">
    <location>
        <position position="186"/>
    </location>
</feature>
<feature type="non-terminal residue" evidence="2">
    <location>
        <position position="1"/>
    </location>
</feature>